<evidence type="ECO:0000313" key="2">
    <source>
        <dbReference type="Proteomes" id="UP000095281"/>
    </source>
</evidence>
<protein>
    <submittedName>
        <fullName evidence="3">ZP domain-containing protein</fullName>
    </submittedName>
</protein>
<keyword evidence="1" id="KW-0812">Transmembrane</keyword>
<proteinExistence type="predicted"/>
<dbReference type="AlphaFoldDB" id="A0A1I8BKL7"/>
<name>A0A1I8BKL7_MELHA</name>
<keyword evidence="2" id="KW-1185">Reference proteome</keyword>
<accession>A0A1I8BKL7</accession>
<keyword evidence="1" id="KW-1133">Transmembrane helix</keyword>
<dbReference type="WBParaSite" id="MhA1_Contig2906.frz3.gene2">
    <property type="protein sequence ID" value="MhA1_Contig2906.frz3.gene2"/>
    <property type="gene ID" value="MhA1_Contig2906.frz3.gene2"/>
</dbReference>
<evidence type="ECO:0000256" key="1">
    <source>
        <dbReference type="SAM" id="Phobius"/>
    </source>
</evidence>
<dbReference type="Proteomes" id="UP000095281">
    <property type="component" value="Unplaced"/>
</dbReference>
<feature type="transmembrane region" description="Helical" evidence="1">
    <location>
        <begin position="6"/>
        <end position="27"/>
    </location>
</feature>
<organism evidence="2 3">
    <name type="scientific">Meloidogyne hapla</name>
    <name type="common">Root-knot nematode worm</name>
    <dbReference type="NCBI Taxonomy" id="6305"/>
    <lineage>
        <taxon>Eukaryota</taxon>
        <taxon>Metazoa</taxon>
        <taxon>Ecdysozoa</taxon>
        <taxon>Nematoda</taxon>
        <taxon>Chromadorea</taxon>
        <taxon>Rhabditida</taxon>
        <taxon>Tylenchina</taxon>
        <taxon>Tylenchomorpha</taxon>
        <taxon>Tylenchoidea</taxon>
        <taxon>Meloidogynidae</taxon>
        <taxon>Meloidogyninae</taxon>
        <taxon>Meloidogyne</taxon>
    </lineage>
</organism>
<evidence type="ECO:0000313" key="3">
    <source>
        <dbReference type="WBParaSite" id="MhA1_Contig2906.frz3.gene2"/>
    </source>
</evidence>
<keyword evidence="1" id="KW-0472">Membrane</keyword>
<reference evidence="3" key="1">
    <citation type="submission" date="2016-11" db="UniProtKB">
        <authorList>
            <consortium name="WormBaseParasite"/>
        </authorList>
    </citation>
    <scope>IDENTIFICATION</scope>
</reference>
<sequence>MSSFKTVLMLFATFFVFIHFVGLLSFVKSIEVGRGKHKLEGDNIILADGSRIADKKELGNKIHSNESCGLEIDNENNIVLHFWQFNSCTVDLIVEGADTVKTFQSSIHNAEFTMNIYFETSLFDCLKDCSSDFDLINENM</sequence>